<dbReference type="InterPro" id="IPR019539">
    <property type="entry name" value="GalKase_N"/>
</dbReference>
<evidence type="ECO:0000256" key="4">
    <source>
        <dbReference type="ARBA" id="ARBA00022723"/>
    </source>
</evidence>
<keyword evidence="7 11" id="KW-0067">ATP-binding</keyword>
<dbReference type="NCBIfam" id="TIGR00131">
    <property type="entry name" value="gal_kin"/>
    <property type="match status" value="1"/>
</dbReference>
<organism evidence="16 17">
    <name type="scientific">Micromonospora maritima</name>
    <dbReference type="NCBI Taxonomy" id="986711"/>
    <lineage>
        <taxon>Bacteria</taxon>
        <taxon>Bacillati</taxon>
        <taxon>Actinomycetota</taxon>
        <taxon>Actinomycetes</taxon>
        <taxon>Micromonosporales</taxon>
        <taxon>Micromonosporaceae</taxon>
        <taxon>Micromonospora</taxon>
    </lineage>
</organism>
<dbReference type="PROSITE" id="PS00106">
    <property type="entry name" value="GALACTOKINASE"/>
    <property type="match status" value="1"/>
</dbReference>
<dbReference type="InterPro" id="IPR014721">
    <property type="entry name" value="Ribsml_uS5_D2-typ_fold_subgr"/>
</dbReference>
<comment type="catalytic activity">
    <reaction evidence="11">
        <text>alpha-D-galactose + ATP = alpha-D-galactose 1-phosphate + ADP + H(+)</text>
        <dbReference type="Rhea" id="RHEA:13553"/>
        <dbReference type="ChEBI" id="CHEBI:15378"/>
        <dbReference type="ChEBI" id="CHEBI:28061"/>
        <dbReference type="ChEBI" id="CHEBI:30616"/>
        <dbReference type="ChEBI" id="CHEBI:58336"/>
        <dbReference type="ChEBI" id="CHEBI:456216"/>
        <dbReference type="EC" id="2.7.1.6"/>
    </reaction>
</comment>
<feature type="binding site" evidence="11">
    <location>
        <position position="78"/>
    </location>
    <ligand>
        <name>ATP</name>
        <dbReference type="ChEBI" id="CHEBI:30616"/>
    </ligand>
</feature>
<evidence type="ECO:0000256" key="2">
    <source>
        <dbReference type="ARBA" id="ARBA00022490"/>
    </source>
</evidence>
<evidence type="ECO:0000256" key="8">
    <source>
        <dbReference type="ARBA" id="ARBA00022842"/>
    </source>
</evidence>
<dbReference type="PRINTS" id="PR00473">
    <property type="entry name" value="GALCTOKINASE"/>
</dbReference>
<dbReference type="InterPro" id="IPR006204">
    <property type="entry name" value="GHMP_kinase_N_dom"/>
</dbReference>
<evidence type="ECO:0000256" key="6">
    <source>
        <dbReference type="ARBA" id="ARBA00022777"/>
    </source>
</evidence>
<evidence type="ECO:0000256" key="5">
    <source>
        <dbReference type="ARBA" id="ARBA00022741"/>
    </source>
</evidence>
<evidence type="ECO:0000259" key="15">
    <source>
        <dbReference type="Pfam" id="PF10509"/>
    </source>
</evidence>
<sequence>MSTAAVGEGRGDVADRATAGFRQRYGTEPAGRWAAPGRVNLIGEHTDYNDGFVLPFALPLRTVVAAATGPDGRWTVWSELDDEPVEFGAEAADEPGRVDGWAAYVAGVVWALRAAGLDVPGARLAIASDVPVGSGLSSSAAIESAVLAALVDLGGLDVPTERWPRLAQRAENDYVGAPTGIMDQSAVIRGLQGHALFLDCRTEEVEQIPFDLDAAGLAVLVVDSRAPHRHADGEYAARRKSCERAAATLGVAALRDVPTADLDAALARLDDDETRRRVRHVVTEDQRVLDTVALLRAGRVRDIGPLLTASHASMRDDFEITVPEVDTAVEAALTAGAHGARMTGGGFGGCVLALVDVDAADTVARAVADAYAERGFAAPGTLTVLPAGGVTRV</sequence>
<dbReference type="Proteomes" id="UP001612812">
    <property type="component" value="Unassembled WGS sequence"/>
</dbReference>
<dbReference type="InterPro" id="IPR036554">
    <property type="entry name" value="GHMP_kinase_C_sf"/>
</dbReference>
<dbReference type="PANTHER" id="PTHR10457">
    <property type="entry name" value="MEVALONATE KINASE/GALACTOKINASE"/>
    <property type="match status" value="1"/>
</dbReference>
<dbReference type="Pfam" id="PF00288">
    <property type="entry name" value="GHMP_kinases_N"/>
    <property type="match status" value="1"/>
</dbReference>
<dbReference type="Gene3D" id="3.30.230.10">
    <property type="match status" value="1"/>
</dbReference>
<dbReference type="PRINTS" id="PR00959">
    <property type="entry name" value="MEVGALKINASE"/>
</dbReference>
<dbReference type="InterPro" id="IPR020568">
    <property type="entry name" value="Ribosomal_Su5_D2-typ_SF"/>
</dbReference>
<dbReference type="EMBL" id="JBITLE010000020">
    <property type="protein sequence ID" value="MFI7266446.1"/>
    <property type="molecule type" value="Genomic_DNA"/>
</dbReference>
<dbReference type="InterPro" id="IPR006203">
    <property type="entry name" value="GHMP_knse_ATP-bd_CS"/>
</dbReference>
<feature type="domain" description="GHMP kinase C-terminal" evidence="14">
    <location>
        <begin position="293"/>
        <end position="372"/>
    </location>
</feature>
<accession>A0ABW7ZWK1</accession>
<keyword evidence="9 11" id="KW-0299">Galactose metabolism</keyword>
<feature type="binding site" evidence="11">
    <location>
        <position position="139"/>
    </location>
    <ligand>
        <name>Mg(2+)</name>
        <dbReference type="ChEBI" id="CHEBI:18420"/>
    </ligand>
</feature>
<evidence type="ECO:0000256" key="3">
    <source>
        <dbReference type="ARBA" id="ARBA00022679"/>
    </source>
</evidence>
<dbReference type="InterPro" id="IPR013750">
    <property type="entry name" value="GHMP_kinase_C_dom"/>
</dbReference>
<feature type="site" description="Transition state stabilizer" evidence="11">
    <location>
        <position position="38"/>
    </location>
</feature>
<protein>
    <recommendedName>
        <fullName evidence="11 12">Galactokinase</fullName>
        <ecNumber evidence="11 12">2.7.1.6</ecNumber>
    </recommendedName>
    <alternativeName>
        <fullName evidence="11">Galactose kinase</fullName>
    </alternativeName>
</protein>
<keyword evidence="8 11" id="KW-0460">Magnesium</keyword>
<dbReference type="SUPFAM" id="SSF55060">
    <property type="entry name" value="GHMP Kinase, C-terminal domain"/>
    <property type="match status" value="1"/>
</dbReference>
<feature type="domain" description="Galactokinase N-terminal" evidence="15">
    <location>
        <begin position="21"/>
        <end position="67"/>
    </location>
</feature>
<evidence type="ECO:0000256" key="12">
    <source>
        <dbReference type="NCBIfam" id="TIGR00131"/>
    </source>
</evidence>
<feature type="binding site" evidence="11">
    <location>
        <position position="171"/>
    </location>
    <ligand>
        <name>Mg(2+)</name>
        <dbReference type="ChEBI" id="CHEBI:18420"/>
    </ligand>
</feature>
<dbReference type="Gene3D" id="3.30.70.890">
    <property type="entry name" value="GHMP kinase, C-terminal domain"/>
    <property type="match status" value="1"/>
</dbReference>
<keyword evidence="10 11" id="KW-0119">Carbohydrate metabolism</keyword>
<proteinExistence type="inferred from homology"/>
<feature type="binding site" evidence="11">
    <location>
        <begin position="133"/>
        <end position="139"/>
    </location>
    <ligand>
        <name>ATP</name>
        <dbReference type="ChEBI" id="CHEBI:30616"/>
    </ligand>
</feature>
<dbReference type="InterPro" id="IPR006206">
    <property type="entry name" value="Mevalonate/galactokinase"/>
</dbReference>
<dbReference type="InterPro" id="IPR022963">
    <property type="entry name" value="Galactokinase_bac"/>
</dbReference>
<keyword evidence="3 11" id="KW-0808">Transferase</keyword>
<dbReference type="RefSeq" id="WP_396771671.1">
    <property type="nucleotide sequence ID" value="NZ_JBITLA010000020.1"/>
</dbReference>
<evidence type="ECO:0000256" key="1">
    <source>
        <dbReference type="ARBA" id="ARBA00006566"/>
    </source>
</evidence>
<evidence type="ECO:0000256" key="11">
    <source>
        <dbReference type="HAMAP-Rule" id="MF_00246"/>
    </source>
</evidence>
<dbReference type="Pfam" id="PF10509">
    <property type="entry name" value="GalKase_gal_bdg"/>
    <property type="match status" value="1"/>
</dbReference>
<keyword evidence="5 11" id="KW-0547">Nucleotide-binding</keyword>
<name>A0ABW7ZWK1_9ACTN</name>
<keyword evidence="2 11" id="KW-0963">Cytoplasm</keyword>
<keyword evidence="17" id="KW-1185">Reference proteome</keyword>
<evidence type="ECO:0000256" key="7">
    <source>
        <dbReference type="ARBA" id="ARBA00022840"/>
    </source>
</evidence>
<dbReference type="EC" id="2.7.1.6" evidence="11 12"/>
<feature type="domain" description="GHMP kinase N-terminal" evidence="13">
    <location>
        <begin position="104"/>
        <end position="190"/>
    </location>
</feature>
<keyword evidence="4 11" id="KW-0479">Metal-binding</keyword>
<dbReference type="InterPro" id="IPR000705">
    <property type="entry name" value="Galactokinase"/>
</dbReference>
<reference evidence="16 17" key="1">
    <citation type="submission" date="2024-10" db="EMBL/GenBank/DDBJ databases">
        <title>The Natural Products Discovery Center: Release of the First 8490 Sequenced Strains for Exploring Actinobacteria Biosynthetic Diversity.</title>
        <authorList>
            <person name="Kalkreuter E."/>
            <person name="Kautsar S.A."/>
            <person name="Yang D."/>
            <person name="Bader C.D."/>
            <person name="Teijaro C.N."/>
            <person name="Fluegel L."/>
            <person name="Davis C.M."/>
            <person name="Simpson J.R."/>
            <person name="Lauterbach L."/>
            <person name="Steele A.D."/>
            <person name="Gui C."/>
            <person name="Meng S."/>
            <person name="Li G."/>
            <person name="Viehrig K."/>
            <person name="Ye F."/>
            <person name="Su P."/>
            <person name="Kiefer A.F."/>
            <person name="Nichols A."/>
            <person name="Cepeda A.J."/>
            <person name="Yan W."/>
            <person name="Fan B."/>
            <person name="Jiang Y."/>
            <person name="Adhikari A."/>
            <person name="Zheng C.-J."/>
            <person name="Schuster L."/>
            <person name="Cowan T.M."/>
            <person name="Smanski M.J."/>
            <person name="Chevrette M.G."/>
            <person name="De Carvalho L.P.S."/>
            <person name="Shen B."/>
        </authorList>
    </citation>
    <scope>NUCLEOTIDE SEQUENCE [LARGE SCALE GENOMIC DNA]</scope>
    <source>
        <strain evidence="16 17">NPDC049845</strain>
    </source>
</reference>
<feature type="active site" description="Proton acceptor" evidence="11">
    <location>
        <position position="183"/>
    </location>
</feature>
<evidence type="ECO:0000259" key="13">
    <source>
        <dbReference type="Pfam" id="PF00288"/>
    </source>
</evidence>
<dbReference type="Pfam" id="PF08544">
    <property type="entry name" value="GHMP_kinases_C"/>
    <property type="match status" value="1"/>
</dbReference>
<dbReference type="SUPFAM" id="SSF54211">
    <property type="entry name" value="Ribosomal protein S5 domain 2-like"/>
    <property type="match status" value="1"/>
</dbReference>
<dbReference type="InterPro" id="IPR019741">
    <property type="entry name" value="Galactokinase_CS"/>
</dbReference>
<dbReference type="PROSITE" id="PS00627">
    <property type="entry name" value="GHMP_KINASES_ATP"/>
    <property type="match status" value="1"/>
</dbReference>
<comment type="subcellular location">
    <subcellularLocation>
        <location evidence="11">Cytoplasm</location>
    </subcellularLocation>
</comment>
<dbReference type="PANTHER" id="PTHR10457:SF7">
    <property type="entry name" value="GALACTOKINASE-RELATED"/>
    <property type="match status" value="1"/>
</dbReference>
<comment type="pathway">
    <text evidence="11">Carbohydrate metabolism; galactose metabolism.</text>
</comment>
<dbReference type="GO" id="GO:0004335">
    <property type="term" value="F:galactokinase activity"/>
    <property type="evidence" value="ECO:0007669"/>
    <property type="project" value="UniProtKB-EC"/>
</dbReference>
<feature type="binding site" evidence="11">
    <location>
        <position position="235"/>
    </location>
    <ligand>
        <name>substrate</name>
    </ligand>
</feature>
<evidence type="ECO:0000259" key="14">
    <source>
        <dbReference type="Pfam" id="PF08544"/>
    </source>
</evidence>
<keyword evidence="6 11" id="KW-0418">Kinase</keyword>
<comment type="caution">
    <text evidence="16">The sequence shown here is derived from an EMBL/GenBank/DDBJ whole genome shotgun (WGS) entry which is preliminary data.</text>
</comment>
<dbReference type="PIRSF" id="PIRSF000530">
    <property type="entry name" value="Galactokinase"/>
    <property type="match status" value="1"/>
</dbReference>
<evidence type="ECO:0000313" key="16">
    <source>
        <dbReference type="EMBL" id="MFI7266446.1"/>
    </source>
</evidence>
<comment type="function">
    <text evidence="11">Catalyzes the transfer of the gamma-phosphate of ATP to D-galactose to form alpha-D-galactose-1-phosphate (Gal-1-P).</text>
</comment>
<gene>
    <name evidence="11 16" type="primary">galK</name>
    <name evidence="16" type="ORF">ACIBP4_29580</name>
</gene>
<dbReference type="HAMAP" id="MF_00246">
    <property type="entry name" value="Galactokinase"/>
    <property type="match status" value="1"/>
</dbReference>
<evidence type="ECO:0000256" key="9">
    <source>
        <dbReference type="ARBA" id="ARBA00023144"/>
    </source>
</evidence>
<feature type="binding site" evidence="11">
    <location>
        <begin position="44"/>
        <end position="47"/>
    </location>
    <ligand>
        <name>substrate</name>
    </ligand>
</feature>
<evidence type="ECO:0000313" key="17">
    <source>
        <dbReference type="Proteomes" id="UP001612812"/>
    </source>
</evidence>
<comment type="similarity">
    <text evidence="1 11">Belongs to the GHMP kinase family. GalK subfamily.</text>
</comment>
<evidence type="ECO:0000256" key="10">
    <source>
        <dbReference type="ARBA" id="ARBA00023277"/>
    </source>
</evidence>